<evidence type="ECO:0000256" key="1">
    <source>
        <dbReference type="SAM" id="MobiDB-lite"/>
    </source>
</evidence>
<accession>A0A6A6HCR0</accession>
<evidence type="ECO:0000313" key="4">
    <source>
        <dbReference type="Proteomes" id="UP000800092"/>
    </source>
</evidence>
<name>A0A6A6HCR0_VIRVR</name>
<sequence length="307" mass="34430">MEVRNLIKPMAKKPKSQAPRYSAAQLNILRDQFTIQTWLSLGALLQTALILLLPFHYAILPPILLLTLHLTDTLLVSFNLKRNPFLHEVLPTKFCAQIPSPDGSYGATPSSSSIVVFLLGAKFNHPAGVLAPNIQKLGNYAQEMYADVEAKSEQYGLLGQSFLINNDRSTKNELVQLMYFRDVEGLHRFAHDRLHREAWDWYNRTAREHNNHFSIWHETYVVPAGNWETIYAHSAPTGLAATFVKKEGGGEGEGDGKEAGDGEEREEWLSPIVDARRGAMKTALGRMARSEGKEHEGYQDAAYQDIA</sequence>
<keyword evidence="2" id="KW-0812">Transmembrane</keyword>
<feature type="compositionally biased region" description="Basic and acidic residues" evidence="1">
    <location>
        <begin position="288"/>
        <end position="298"/>
    </location>
</feature>
<dbReference type="Pfam" id="PF13826">
    <property type="entry name" value="Monooxy_af470-like"/>
    <property type="match status" value="1"/>
</dbReference>
<feature type="region of interest" description="Disordered" evidence="1">
    <location>
        <begin position="245"/>
        <end position="267"/>
    </location>
</feature>
<reference evidence="3" key="1">
    <citation type="journal article" date="2020" name="Stud. Mycol.">
        <title>101 Dothideomycetes genomes: a test case for predicting lifestyles and emergence of pathogens.</title>
        <authorList>
            <person name="Haridas S."/>
            <person name="Albert R."/>
            <person name="Binder M."/>
            <person name="Bloem J."/>
            <person name="Labutti K."/>
            <person name="Salamov A."/>
            <person name="Andreopoulos B."/>
            <person name="Baker S."/>
            <person name="Barry K."/>
            <person name="Bills G."/>
            <person name="Bluhm B."/>
            <person name="Cannon C."/>
            <person name="Castanera R."/>
            <person name="Culley D."/>
            <person name="Daum C."/>
            <person name="Ezra D."/>
            <person name="Gonzalez J."/>
            <person name="Henrissat B."/>
            <person name="Kuo A."/>
            <person name="Liang C."/>
            <person name="Lipzen A."/>
            <person name="Lutzoni F."/>
            <person name="Magnuson J."/>
            <person name="Mondo S."/>
            <person name="Nolan M."/>
            <person name="Ohm R."/>
            <person name="Pangilinan J."/>
            <person name="Park H.-J."/>
            <person name="Ramirez L."/>
            <person name="Alfaro M."/>
            <person name="Sun H."/>
            <person name="Tritt A."/>
            <person name="Yoshinaga Y."/>
            <person name="Zwiers L.-H."/>
            <person name="Turgeon B."/>
            <person name="Goodwin S."/>
            <person name="Spatafora J."/>
            <person name="Crous P."/>
            <person name="Grigoriev I."/>
        </authorList>
    </citation>
    <scope>NUCLEOTIDE SEQUENCE</scope>
    <source>
        <strain evidence="3">Tuck. ex Michener</strain>
    </source>
</reference>
<keyword evidence="2" id="KW-1133">Transmembrane helix</keyword>
<evidence type="ECO:0000256" key="2">
    <source>
        <dbReference type="SAM" id="Phobius"/>
    </source>
</evidence>
<organism evidence="3 4">
    <name type="scientific">Viridothelium virens</name>
    <name type="common">Speckled blister lichen</name>
    <name type="synonym">Trypethelium virens</name>
    <dbReference type="NCBI Taxonomy" id="1048519"/>
    <lineage>
        <taxon>Eukaryota</taxon>
        <taxon>Fungi</taxon>
        <taxon>Dikarya</taxon>
        <taxon>Ascomycota</taxon>
        <taxon>Pezizomycotina</taxon>
        <taxon>Dothideomycetes</taxon>
        <taxon>Dothideomycetes incertae sedis</taxon>
        <taxon>Trypetheliales</taxon>
        <taxon>Trypetheliaceae</taxon>
        <taxon>Viridothelium</taxon>
    </lineage>
</organism>
<dbReference type="OrthoDB" id="3202396at2759"/>
<keyword evidence="4" id="KW-1185">Reference proteome</keyword>
<dbReference type="Proteomes" id="UP000800092">
    <property type="component" value="Unassembled WGS sequence"/>
</dbReference>
<dbReference type="EMBL" id="ML991790">
    <property type="protein sequence ID" value="KAF2235651.1"/>
    <property type="molecule type" value="Genomic_DNA"/>
</dbReference>
<feature type="region of interest" description="Disordered" evidence="1">
    <location>
        <begin position="285"/>
        <end position="307"/>
    </location>
</feature>
<evidence type="ECO:0000313" key="3">
    <source>
        <dbReference type="EMBL" id="KAF2235651.1"/>
    </source>
</evidence>
<dbReference type="AlphaFoldDB" id="A0A6A6HCR0"/>
<feature type="transmembrane region" description="Helical" evidence="2">
    <location>
        <begin position="38"/>
        <end position="57"/>
    </location>
</feature>
<dbReference type="InterPro" id="IPR025444">
    <property type="entry name" value="Monooxy_af470"/>
</dbReference>
<keyword evidence="2" id="KW-0472">Membrane</keyword>
<gene>
    <name evidence="3" type="ORF">EV356DRAFT_531805</name>
</gene>
<feature type="compositionally biased region" description="Basic and acidic residues" evidence="1">
    <location>
        <begin position="245"/>
        <end position="262"/>
    </location>
</feature>
<proteinExistence type="predicted"/>
<protein>
    <submittedName>
        <fullName evidence="3">Uncharacterized protein</fullName>
    </submittedName>
</protein>